<dbReference type="Pfam" id="PF18029">
    <property type="entry name" value="Glyoxalase_6"/>
    <property type="match status" value="1"/>
</dbReference>
<keyword evidence="3" id="KW-1185">Reference proteome</keyword>
<dbReference type="PANTHER" id="PTHR35908:SF1">
    <property type="entry name" value="CONSERVED PROTEIN"/>
    <property type="match status" value="1"/>
</dbReference>
<evidence type="ECO:0000313" key="3">
    <source>
        <dbReference type="Proteomes" id="UP001617907"/>
    </source>
</evidence>
<evidence type="ECO:0000259" key="1">
    <source>
        <dbReference type="Pfam" id="PF18029"/>
    </source>
</evidence>
<feature type="domain" description="Glyoxalase-like" evidence="1">
    <location>
        <begin position="7"/>
        <end position="148"/>
    </location>
</feature>
<dbReference type="EMBL" id="JBIVPC010000015">
    <property type="protein sequence ID" value="MFJ6039863.1"/>
    <property type="molecule type" value="Genomic_DNA"/>
</dbReference>
<name>A0ABW8HGI5_9ACTN</name>
<dbReference type="SUPFAM" id="SSF54593">
    <property type="entry name" value="Glyoxalase/Bleomycin resistance protein/Dihydroxybiphenyl dioxygenase"/>
    <property type="match status" value="1"/>
</dbReference>
<dbReference type="InterPro" id="IPR029068">
    <property type="entry name" value="Glyas_Bleomycin-R_OHBP_Dase"/>
</dbReference>
<dbReference type="Gene3D" id="3.10.180.10">
    <property type="entry name" value="2,3-Dihydroxybiphenyl 1,2-Dioxygenase, domain 1"/>
    <property type="match status" value="1"/>
</dbReference>
<dbReference type="Proteomes" id="UP001617907">
    <property type="component" value="Unassembled WGS sequence"/>
</dbReference>
<dbReference type="RefSeq" id="WP_350891818.1">
    <property type="nucleotide sequence ID" value="NZ_JBEOTR010000024.1"/>
</dbReference>
<evidence type="ECO:0000313" key="2">
    <source>
        <dbReference type="EMBL" id="MFJ6039863.1"/>
    </source>
</evidence>
<protein>
    <submittedName>
        <fullName evidence="2">VOC family protein</fullName>
    </submittedName>
</protein>
<accession>A0ABW8HGI5</accession>
<sequence>MAATWSLTIDCAHPADLAAFWALALGYAEKPAPAGFGSWEEWFSHHEVPRDEWDEWDDGAYLSDPDGAGPALSFLKVPEPKLVKNRLHLDVHVGGGRETPWEVRWPRVAEAVERLTAAGATVVREERLRGRPDHVVMADPEGNEFCLV</sequence>
<reference evidence="2 3" key="1">
    <citation type="submission" date="2024-10" db="EMBL/GenBank/DDBJ databases">
        <title>The Natural Products Discovery Center: Release of the First 8490 Sequenced Strains for Exploring Actinobacteria Biosynthetic Diversity.</title>
        <authorList>
            <person name="Kalkreuter E."/>
            <person name="Kautsar S.A."/>
            <person name="Yang D."/>
            <person name="Bader C.D."/>
            <person name="Teijaro C.N."/>
            <person name="Fluegel L."/>
            <person name="Davis C.M."/>
            <person name="Simpson J.R."/>
            <person name="Lauterbach L."/>
            <person name="Steele A.D."/>
            <person name="Gui C."/>
            <person name="Meng S."/>
            <person name="Li G."/>
            <person name="Viehrig K."/>
            <person name="Ye F."/>
            <person name="Su P."/>
            <person name="Kiefer A.F."/>
            <person name="Nichols A."/>
            <person name="Cepeda A.J."/>
            <person name="Yan W."/>
            <person name="Fan B."/>
            <person name="Jiang Y."/>
            <person name="Adhikari A."/>
            <person name="Zheng C.-J."/>
            <person name="Schuster L."/>
            <person name="Cowan T.M."/>
            <person name="Smanski M.J."/>
            <person name="Chevrette M.G."/>
            <person name="De Carvalho L.P.S."/>
            <person name="Shen B."/>
        </authorList>
    </citation>
    <scope>NUCLEOTIDE SEQUENCE [LARGE SCALE GENOMIC DNA]</scope>
    <source>
        <strain evidence="2 3">NPDC093086</strain>
    </source>
</reference>
<proteinExistence type="predicted"/>
<dbReference type="PANTHER" id="PTHR35908">
    <property type="entry name" value="HYPOTHETICAL FUSION PROTEIN"/>
    <property type="match status" value="1"/>
</dbReference>
<dbReference type="InterPro" id="IPR041581">
    <property type="entry name" value="Glyoxalase_6"/>
</dbReference>
<comment type="caution">
    <text evidence="2">The sequence shown here is derived from an EMBL/GenBank/DDBJ whole genome shotgun (WGS) entry which is preliminary data.</text>
</comment>
<organism evidence="2 3">
    <name type="scientific">Streptomyces ardesiacus</name>
    <dbReference type="NCBI Taxonomy" id="285564"/>
    <lineage>
        <taxon>Bacteria</taxon>
        <taxon>Bacillati</taxon>
        <taxon>Actinomycetota</taxon>
        <taxon>Actinomycetes</taxon>
        <taxon>Kitasatosporales</taxon>
        <taxon>Streptomycetaceae</taxon>
        <taxon>Streptomyces</taxon>
    </lineage>
</organism>
<gene>
    <name evidence="2" type="ORF">ACIQFM_26820</name>
</gene>